<keyword evidence="3" id="KW-1185">Reference proteome</keyword>
<name>A0A836C6Y9_9CHLO</name>
<proteinExistence type="predicted"/>
<feature type="compositionally biased region" description="Gly residues" evidence="1">
    <location>
        <begin position="218"/>
        <end position="246"/>
    </location>
</feature>
<dbReference type="AlphaFoldDB" id="A0A836C6Y9"/>
<feature type="region of interest" description="Disordered" evidence="1">
    <location>
        <begin position="203"/>
        <end position="293"/>
    </location>
</feature>
<accession>A0A836C6Y9</accession>
<protein>
    <submittedName>
        <fullName evidence="2">Uncharacterized protein</fullName>
    </submittedName>
</protein>
<sequence length="414" mass="43423">MNSQAQRQSFLASVLRARTQSGGISPDAAAGGALPDPVPLIPGPAVAPGPWAEATSTDVAPEEFRPALPRTDRARSALWAKVPGNDGAQLVRRFEQVRYPDPPLEDHEAMHVIKEVVYQAFAQHDASPGATETAVNRHLQSTFANFTSPFSSPAQRRAAPFIPSNYKQALTMATDLFSDQCTWPVLCRYKHCPCGFIYKAEAPSKPKPKPKPAAQPTGAGGGATGTAGSGTGAAGPSGAGPSGAGPSGRPAGPPGAGPAGAAADPLPPRCPGWVKTGKEATGPCGRPFSEARDTTVSAVSEFVTRGFANPEISADWGSWRSRLAPARAEAEIKEAWVERKAEIEALTTPQLKAKMRAEFRAADATKRAATSDTMLDMIDGKLVEEAQKDPVFAADPRNLMIAIVSDPFIVSLVS</sequence>
<organism evidence="2 3">
    <name type="scientific">Edaphochlamys debaryana</name>
    <dbReference type="NCBI Taxonomy" id="47281"/>
    <lineage>
        <taxon>Eukaryota</taxon>
        <taxon>Viridiplantae</taxon>
        <taxon>Chlorophyta</taxon>
        <taxon>core chlorophytes</taxon>
        <taxon>Chlorophyceae</taxon>
        <taxon>CS clade</taxon>
        <taxon>Chlamydomonadales</taxon>
        <taxon>Chlamydomonadales incertae sedis</taxon>
        <taxon>Edaphochlamys</taxon>
    </lineage>
</organism>
<dbReference type="EMBL" id="JAEHOE010000002">
    <property type="protein sequence ID" value="KAG2501429.1"/>
    <property type="molecule type" value="Genomic_DNA"/>
</dbReference>
<evidence type="ECO:0000313" key="3">
    <source>
        <dbReference type="Proteomes" id="UP000612055"/>
    </source>
</evidence>
<evidence type="ECO:0000256" key="1">
    <source>
        <dbReference type="SAM" id="MobiDB-lite"/>
    </source>
</evidence>
<dbReference type="Proteomes" id="UP000612055">
    <property type="component" value="Unassembled WGS sequence"/>
</dbReference>
<gene>
    <name evidence="2" type="ORF">HYH03_001212</name>
</gene>
<comment type="caution">
    <text evidence="2">The sequence shown here is derived from an EMBL/GenBank/DDBJ whole genome shotgun (WGS) entry which is preliminary data.</text>
</comment>
<evidence type="ECO:0000313" key="2">
    <source>
        <dbReference type="EMBL" id="KAG2501429.1"/>
    </source>
</evidence>
<reference evidence="2" key="1">
    <citation type="journal article" date="2020" name="bioRxiv">
        <title>Comparative genomics of Chlamydomonas.</title>
        <authorList>
            <person name="Craig R.J."/>
            <person name="Hasan A.R."/>
            <person name="Ness R.W."/>
            <person name="Keightley P.D."/>
        </authorList>
    </citation>
    <scope>NUCLEOTIDE SEQUENCE</scope>
    <source>
        <strain evidence="2">CCAP 11/70</strain>
    </source>
</reference>